<feature type="domain" description="AAA+ ATPase" evidence="6">
    <location>
        <begin position="1375"/>
        <end position="1511"/>
    </location>
</feature>
<dbReference type="FunFam" id="1.10.8.60:FF:000160">
    <property type="entry name" value="WGS project CABT00000000 data, contig 2.55"/>
    <property type="match status" value="1"/>
</dbReference>
<evidence type="ECO:0000256" key="5">
    <source>
        <dbReference type="SAM" id="MobiDB-lite"/>
    </source>
</evidence>
<dbReference type="CDD" id="cd06008">
    <property type="entry name" value="NF-X1-zinc-finger"/>
    <property type="match status" value="1"/>
</dbReference>
<evidence type="ECO:0000313" key="7">
    <source>
        <dbReference type="EMBL" id="KAF5316804.1"/>
    </source>
</evidence>
<feature type="region of interest" description="Disordered" evidence="5">
    <location>
        <begin position="1250"/>
        <end position="1285"/>
    </location>
</feature>
<keyword evidence="8" id="KW-1185">Reference proteome</keyword>
<dbReference type="InterPro" id="IPR027417">
    <property type="entry name" value="P-loop_NTPase"/>
</dbReference>
<feature type="compositionally biased region" description="Gly residues" evidence="5">
    <location>
        <begin position="2244"/>
        <end position="2259"/>
    </location>
</feature>
<dbReference type="CDD" id="cd17936">
    <property type="entry name" value="EEXXEc_NFX1"/>
    <property type="match status" value="1"/>
</dbReference>
<dbReference type="GO" id="GO:0005524">
    <property type="term" value="F:ATP binding"/>
    <property type="evidence" value="ECO:0007669"/>
    <property type="project" value="UniProtKB-KW"/>
</dbReference>
<evidence type="ECO:0000256" key="4">
    <source>
        <dbReference type="SAM" id="Coils"/>
    </source>
</evidence>
<dbReference type="InterPro" id="IPR047187">
    <property type="entry name" value="SF1_C_Upf1"/>
</dbReference>
<organism evidence="7 8">
    <name type="scientific">Psilocybe cf. subviscida</name>
    <dbReference type="NCBI Taxonomy" id="2480587"/>
    <lineage>
        <taxon>Eukaryota</taxon>
        <taxon>Fungi</taxon>
        <taxon>Dikarya</taxon>
        <taxon>Basidiomycota</taxon>
        <taxon>Agaricomycotina</taxon>
        <taxon>Agaricomycetes</taxon>
        <taxon>Agaricomycetidae</taxon>
        <taxon>Agaricales</taxon>
        <taxon>Agaricineae</taxon>
        <taxon>Strophariaceae</taxon>
        <taxon>Psilocybe</taxon>
    </lineage>
</organism>
<feature type="compositionally biased region" description="Low complexity" evidence="5">
    <location>
        <begin position="2264"/>
        <end position="2275"/>
    </location>
</feature>
<dbReference type="Gene3D" id="3.40.50.300">
    <property type="entry name" value="P-loop containing nucleotide triphosphate hydrolases"/>
    <property type="match status" value="5"/>
</dbReference>
<dbReference type="InterPro" id="IPR041627">
    <property type="entry name" value="AAA_lid_6"/>
</dbReference>
<dbReference type="EMBL" id="JAACJJ010000042">
    <property type="protein sequence ID" value="KAF5316804.1"/>
    <property type="molecule type" value="Genomic_DNA"/>
</dbReference>
<feature type="domain" description="AAA+ ATPase" evidence="6">
    <location>
        <begin position="1654"/>
        <end position="1800"/>
    </location>
</feature>
<dbReference type="Pfam" id="PF13086">
    <property type="entry name" value="AAA_11"/>
    <property type="match status" value="1"/>
</dbReference>
<dbReference type="PANTHER" id="PTHR43392">
    <property type="entry name" value="AAA-TYPE ATPASE FAMILY PROTEIN / ANKYRIN REPEAT FAMILY PROTEIN"/>
    <property type="match status" value="1"/>
</dbReference>
<comment type="similarity">
    <text evidence="1">Belongs to the CbxX/CfxQ family.</text>
</comment>
<dbReference type="Pfam" id="PF13087">
    <property type="entry name" value="AAA_12"/>
    <property type="match status" value="1"/>
</dbReference>
<dbReference type="GO" id="GO:0004386">
    <property type="term" value="F:helicase activity"/>
    <property type="evidence" value="ECO:0007669"/>
    <property type="project" value="InterPro"/>
</dbReference>
<dbReference type="FunFam" id="3.40.50.300:FF:001660">
    <property type="entry name" value="NF-X1 finger and helicase protein, putative"/>
    <property type="match status" value="1"/>
</dbReference>
<evidence type="ECO:0000313" key="8">
    <source>
        <dbReference type="Proteomes" id="UP000567179"/>
    </source>
</evidence>
<dbReference type="CDD" id="cd18808">
    <property type="entry name" value="SF1_C_Upf1"/>
    <property type="match status" value="1"/>
</dbReference>
<comment type="caution">
    <text evidence="7">The sequence shown here is derived from an EMBL/GenBank/DDBJ whole genome shotgun (WGS) entry which is preliminary data.</text>
</comment>
<protein>
    <recommendedName>
        <fullName evidence="6">AAA+ ATPase domain-containing protein</fullName>
    </recommendedName>
</protein>
<dbReference type="OrthoDB" id="2423195at2759"/>
<dbReference type="PANTHER" id="PTHR43392:SF2">
    <property type="entry name" value="AAA-TYPE ATPASE FAMILY PROTEIN _ ANKYRIN REPEAT FAMILY PROTEIN"/>
    <property type="match status" value="1"/>
</dbReference>
<evidence type="ECO:0000256" key="2">
    <source>
        <dbReference type="ARBA" id="ARBA00022741"/>
    </source>
</evidence>
<dbReference type="InterPro" id="IPR000641">
    <property type="entry name" value="CbxX/CfxQ"/>
</dbReference>
<evidence type="ECO:0000256" key="1">
    <source>
        <dbReference type="ARBA" id="ARBA00010378"/>
    </source>
</evidence>
<accession>A0A8H5B4X3</accession>
<feature type="region of interest" description="Disordered" evidence="5">
    <location>
        <begin position="2165"/>
        <end position="2280"/>
    </location>
</feature>
<gene>
    <name evidence="7" type="ORF">D9619_006193</name>
</gene>
<dbReference type="Gene3D" id="1.10.8.60">
    <property type="match status" value="2"/>
</dbReference>
<dbReference type="InterPro" id="IPR050773">
    <property type="entry name" value="CbxX/CfxQ_RuBisCO_ESX"/>
</dbReference>
<dbReference type="GO" id="GO:0016887">
    <property type="term" value="F:ATP hydrolysis activity"/>
    <property type="evidence" value="ECO:0007669"/>
    <property type="project" value="InterPro"/>
</dbReference>
<dbReference type="PRINTS" id="PR00819">
    <property type="entry name" value="CBXCFQXSUPER"/>
</dbReference>
<sequence>MGDPQRLSRLNKLFNSVLFNGTPLTPFNAPTFLEALAIQQDAPACVDKLFASKGGLESLQQAFRCKLNPIFFNNQITNALAFFQDPGLKLINGGAYLNDIVAKIADPPIFWNPYRDAFLKKELVSETSQTAFGWFFLQLCCLPVEQAAQYRTHEDADMILKLLTSSDFLATRTIGQKLKHVLATSISIDNTLGPVAGGRHDNDFEDFRKISILPTADELKCSDAAFLRPAHVLEDPQTADTRVAMHLDNQFRLNREDMIYEMKDEIQVITEKKKVRRQREQIWGFKLIGLECGEERKRNKWALVVECLNDLQRLKSSKEDVKKRKAYLIDHRNYIKHQSLAGLFIGKEIVAFPTILRDEDRLSKYPPQMVLQFDNEDAVQKAISLFTTNPENLYLVPLDVALFSYEPILRRLKSMNTLPLSQELLLWKAGDQACLVDETATAVVEALEFDEKTDLQRLLDTPSSIKLDSSQARSLLAGLLQSVSLIQGPPGTGKSFIGALLAKAIVKHTRKTILVVCYTNHALDDILTSLINIGIPTQDMLRLGGKSTPITEPLRIQKQDRPEGRRTRDQWTIIDKHKDAAELSFQRMSEAFKKTLERIDYKDIMSYLEFEYPDYFAAFTVPESDDGMAVVDKQGRTLRTFFLINQWSNGWNAGPLQYWTTEDPSIERIWKMNKTQRTEMRMQWAKAIYQDIVANFASEAAEYNKILDKVAAASSNTELFRSKRIVGCTTTAAAKYSDEIQAFNPDVLLVEEAGEILESHVLTALGPEASQLILIGDHKQLRPKVNNYNLTIEKGEGYDLNRSLFERLIKKDFPHSTLSEQHRMRPEISALIRHLTYPELVDAPKTQNRPDIVGLQDNIIFINHEHPEDENTDIADRRDGAATSSKQNTHEVKMILKFVKYLGQQGYGTDNLVILTPYLAQLHNLRDALKTDNDPILNDLDSAELVKAGLVNAAEAKLTKKGIRLATIDNYQGEESDIVIASLTRSNPRCDIGFMFSPERLNVLLSRARDGLIMIGNMDTFMNARNAAGKKLWTALFELLKAGKHIYEGLPIKCEQHTDKTSIISEPRQFDEVCPDGGCDAACGVSLSCGIHKCPSKCHQLVDHSKMSCTVEVNMPCSNGHPRSAKCSDPTPASCRRCDREAKVAKEKLEREAEQKRRQETEQQRHLERMDALDAQIAAIRQAKEDALRTESLANAVKQKEADLADMLAHSQASANITTSTPGIPSSVTTPSTGGVIQSALSLLGLVQPQVQPQTQPQAQEKGHQPGGNEQEAPRVDATMDGHDSPIEQTPSPLLADGKPLEPIVPAIPPRAFPQLAPSPSSLEWERQKQFNGAVNASVDAIMGMTGLEDVKKQVLLVLSRIEAATRQNASLATERFNVVFLGNPGTGKTTIARLYAAFLASMKVTPGNHFTETTGSKMANQGVDGAKKVLEEALKSGGGTIFIDEAYQLTSAHNYGGGAVLDFLLAEMENNIGTLVFILAGYDREMEKFFEHNPGLKSRIPDRFHFADYKDEELMSMFENKVKKTFSPGQMKLEDGYQGLYARIVIRRLARRRGSPGFGNARDLEVTLTKIRGRQAERLAEERKAGIRPDDFLFTKEDLIGSQPSKVFKSSKAWATLQSLIGLTAVKQSVRALATLIDENYKRELMEKEPIAMSLNKVFLGSPGTGKTTVAKIYGQILVELGMLSSSEVLVKNPSDFIGAVLGESEKNTKGILSNAVGKVLIIDEAYMLYKGAGDSDSGSGNQSNQFKTTVIDTIVAEVQSVSGEDRCVLLLGYTDEMTEMFRNVNPGLARRFKIEDAFKFEDFDESELSQILDLKLKDQDLGATPAAKKVAMKVLLRTKNKPNFGNAGEVENIITGAKGRCVGRRATNPVNEADIIFEPEDFDPDYNRSANASLNLAVLFDDVVGREDVVTKLRGFQEVAQACRERGFDPTEQIPMNFIFSGPPGTGKTTIARKVGQVFYDMELLSSAEVIECSASDLVGQYVGQTGPKTRKLFEKALGKVLFVDEAYRLSQGHFAQEAVDEIVGLITQPKFKGKLIVVLAGYEKDMNHLMTVNSGLSSRFPERVTFDNMDPEDCLVIVRKELARKNIAIKDPSSSLYDNMADLISQMSELPDWGNARDMMTLSKSLIGTALRNAKADASPMIHLDGSLALKALQDMLAERVKRSKIPPPARKIKMQPPAPVQTATQELPPPPVVSTSHATAEPAPKVPPPAEPSRPTTPASTTSNQSRAGSKARGTRGRGAARGSGGRGRGRGGGAPIQPPLAAAPAPVQAVTNSERDAGVSDAVWNDLCKAKQAAIDLERDAVRQINSLSQRKASQAKNEKAAKDELARIEKAEAEAQDAARRTELQRQREQARLKEHAARVARERAERELAAKRVAEKQRKEQEEKAQRKLREMGVCVAGFRWIKSSGGYRCAGGSHWVSDAQLGI</sequence>
<keyword evidence="4" id="KW-0175">Coiled coil</keyword>
<dbReference type="InterPro" id="IPR003593">
    <property type="entry name" value="AAA+_ATPase"/>
</dbReference>
<feature type="compositionally biased region" description="Basic and acidic residues" evidence="5">
    <location>
        <begin position="1272"/>
        <end position="1285"/>
    </location>
</feature>
<feature type="domain" description="AAA+ ATPase" evidence="6">
    <location>
        <begin position="1936"/>
        <end position="2073"/>
    </location>
</feature>
<proteinExistence type="inferred from homology"/>
<name>A0A8H5B4X3_9AGAR</name>
<dbReference type="SUPFAM" id="SSF52540">
    <property type="entry name" value="P-loop containing nucleoside triphosphate hydrolases"/>
    <property type="match status" value="4"/>
</dbReference>
<feature type="compositionally biased region" description="Low complexity" evidence="5">
    <location>
        <begin position="2217"/>
        <end position="2236"/>
    </location>
</feature>
<dbReference type="SMART" id="SM00382">
    <property type="entry name" value="AAA"/>
    <property type="match status" value="4"/>
</dbReference>
<feature type="coiled-coil region" evidence="4">
    <location>
        <begin position="1135"/>
        <end position="1190"/>
    </location>
</feature>
<keyword evidence="2" id="KW-0547">Nucleotide-binding</keyword>
<reference evidence="7 8" key="1">
    <citation type="journal article" date="2020" name="ISME J.">
        <title>Uncovering the hidden diversity of litter-decomposition mechanisms in mushroom-forming fungi.</title>
        <authorList>
            <person name="Floudas D."/>
            <person name="Bentzer J."/>
            <person name="Ahren D."/>
            <person name="Johansson T."/>
            <person name="Persson P."/>
            <person name="Tunlid A."/>
        </authorList>
    </citation>
    <scope>NUCLEOTIDE SEQUENCE [LARGE SCALE GENOMIC DNA]</scope>
    <source>
        <strain evidence="7 8">CBS 101986</strain>
    </source>
</reference>
<feature type="domain" description="AAA+ ATPase" evidence="6">
    <location>
        <begin position="480"/>
        <end position="906"/>
    </location>
</feature>
<dbReference type="Pfam" id="PF17866">
    <property type="entry name" value="AAA_lid_6"/>
    <property type="match status" value="1"/>
</dbReference>
<evidence type="ECO:0000259" key="6">
    <source>
        <dbReference type="SMART" id="SM00382"/>
    </source>
</evidence>
<dbReference type="FunFam" id="3.40.50.300:FF:000216">
    <property type="entry name" value="Type VII secretion ATPase EccA"/>
    <property type="match status" value="3"/>
</dbReference>
<dbReference type="InterPro" id="IPR003959">
    <property type="entry name" value="ATPase_AAA_core"/>
</dbReference>
<dbReference type="InterPro" id="IPR041679">
    <property type="entry name" value="DNA2/NAM7-like_C"/>
</dbReference>
<keyword evidence="3" id="KW-0067">ATP-binding</keyword>
<dbReference type="InterPro" id="IPR041677">
    <property type="entry name" value="DNA2/NAM7_AAA_11"/>
</dbReference>
<dbReference type="CDD" id="cd00009">
    <property type="entry name" value="AAA"/>
    <property type="match status" value="3"/>
</dbReference>
<feature type="region of interest" description="Disordered" evidence="5">
    <location>
        <begin position="2338"/>
        <end position="2393"/>
    </location>
</feature>
<feature type="compositionally biased region" description="Low complexity" evidence="5">
    <location>
        <begin position="1250"/>
        <end position="1260"/>
    </location>
</feature>
<dbReference type="Pfam" id="PF00004">
    <property type="entry name" value="AAA"/>
    <property type="match status" value="3"/>
</dbReference>
<evidence type="ECO:0000256" key="3">
    <source>
        <dbReference type="ARBA" id="ARBA00022840"/>
    </source>
</evidence>
<dbReference type="Proteomes" id="UP000567179">
    <property type="component" value="Unassembled WGS sequence"/>
</dbReference>